<sequence>MSRSSGSGRERSVQNADAPRALHARSFKLRFAAQREVGRSYVSLVKPLGLPATVTDKFYSRPQGGELQEESALSRIDNMFALGPRDKYQEPSTSAQEYGWWCSERCKGDAVLQHHIRDSAWLKERLRVLAADDKLKLK</sequence>
<reference evidence="8" key="1">
    <citation type="journal article" date="2008" name="Insect Biochem. Mol. Biol.">
        <title>The genome of a lepidopteran model insect, the silkworm Bombyx mori.</title>
        <authorList>
            <consortium name="International Silkworm Genome Consortium"/>
        </authorList>
    </citation>
    <scope>NUCLEOTIDE SEQUENCE [LARGE SCALE GENOMIC DNA]</scope>
    <source>
        <strain evidence="8">p50T</strain>
    </source>
</reference>
<dbReference type="RefSeq" id="XP_012545615.1">
    <property type="nucleotide sequence ID" value="XM_012690161.4"/>
</dbReference>
<organism evidence="7 8">
    <name type="scientific">Bombyx mori</name>
    <name type="common">Silk moth</name>
    <dbReference type="NCBI Taxonomy" id="7091"/>
    <lineage>
        <taxon>Eukaryota</taxon>
        <taxon>Metazoa</taxon>
        <taxon>Ecdysozoa</taxon>
        <taxon>Arthropoda</taxon>
        <taxon>Hexapoda</taxon>
        <taxon>Insecta</taxon>
        <taxon>Pterygota</taxon>
        <taxon>Neoptera</taxon>
        <taxon>Endopterygota</taxon>
        <taxon>Lepidoptera</taxon>
        <taxon>Glossata</taxon>
        <taxon>Ditrysia</taxon>
        <taxon>Bombycoidea</taxon>
        <taxon>Bombycidae</taxon>
        <taxon>Bombycinae</taxon>
        <taxon>Bombyx</taxon>
    </lineage>
</organism>
<dbReference type="GO" id="GO:0005929">
    <property type="term" value="C:cilium"/>
    <property type="evidence" value="ECO:0007669"/>
    <property type="project" value="UniProtKB-SubCell"/>
</dbReference>
<evidence type="ECO:0000313" key="7">
    <source>
        <dbReference type="EnsemblMetazoa" id="XP_012545615.1"/>
    </source>
</evidence>
<comment type="subcellular location">
    <subcellularLocation>
        <location evidence="1">Cell projection</location>
        <location evidence="1">Cilium</location>
    </subcellularLocation>
    <subcellularLocation>
        <location evidence="2">Cytoplasm</location>
        <location evidence="2">Cytoskeleton</location>
    </subcellularLocation>
</comment>
<dbReference type="EnsemblMetazoa" id="XM_012690161.3">
    <property type="protein sequence ID" value="XP_012545615.1"/>
    <property type="gene ID" value="LOC105841597"/>
</dbReference>
<accession>A0A8R2G9C7</accession>
<dbReference type="GO" id="GO:0005856">
    <property type="term" value="C:cytoskeleton"/>
    <property type="evidence" value="ECO:0007669"/>
    <property type="project" value="UniProtKB-SubCell"/>
</dbReference>
<evidence type="ECO:0000256" key="5">
    <source>
        <dbReference type="ARBA" id="ARBA00023273"/>
    </source>
</evidence>
<dbReference type="KEGG" id="bmor:105841597"/>
<evidence type="ECO:0000256" key="4">
    <source>
        <dbReference type="ARBA" id="ARBA00023212"/>
    </source>
</evidence>
<keyword evidence="5" id="KW-0966">Cell projection</keyword>
<evidence type="ECO:0000256" key="3">
    <source>
        <dbReference type="ARBA" id="ARBA00022490"/>
    </source>
</evidence>
<evidence type="ECO:0000256" key="1">
    <source>
        <dbReference type="ARBA" id="ARBA00004138"/>
    </source>
</evidence>
<evidence type="ECO:0000313" key="8">
    <source>
        <dbReference type="Proteomes" id="UP000005204"/>
    </source>
</evidence>
<dbReference type="AlphaFoldDB" id="A0A8R2G9C7"/>
<keyword evidence="8" id="KW-1185">Reference proteome</keyword>
<keyword evidence="4" id="KW-0206">Cytoskeleton</keyword>
<dbReference type="Pfam" id="PF14886">
    <property type="entry name" value="FAM183"/>
    <property type="match status" value="1"/>
</dbReference>
<evidence type="ECO:0000256" key="2">
    <source>
        <dbReference type="ARBA" id="ARBA00004245"/>
    </source>
</evidence>
<proteinExistence type="inferred from homology"/>
<comment type="similarity">
    <text evidence="6">Belongs to the CFAP144 family.</text>
</comment>
<dbReference type="Proteomes" id="UP000005204">
    <property type="component" value="Unassembled WGS sequence"/>
</dbReference>
<evidence type="ECO:0000256" key="6">
    <source>
        <dbReference type="ARBA" id="ARBA00034777"/>
    </source>
</evidence>
<reference evidence="7" key="2">
    <citation type="submission" date="2022-06" db="UniProtKB">
        <authorList>
            <consortium name="EnsemblMetazoa"/>
        </authorList>
    </citation>
    <scope>IDENTIFICATION</scope>
    <source>
        <strain evidence="7">p50T (Dazao)</strain>
    </source>
</reference>
<dbReference type="OrthoDB" id="6577615at2759"/>
<name>A0A8R2G9C7_BOMMO</name>
<dbReference type="GeneID" id="105841597"/>
<protein>
    <submittedName>
        <fullName evidence="7">Uncharacterized protein</fullName>
    </submittedName>
</protein>
<dbReference type="InterPro" id="IPR029214">
    <property type="entry name" value="CFAP144"/>
</dbReference>
<keyword evidence="3" id="KW-0963">Cytoplasm</keyword>